<dbReference type="EMBL" id="CAJVPL010003091">
    <property type="protein sequence ID" value="CAG8626095.1"/>
    <property type="molecule type" value="Genomic_DNA"/>
</dbReference>
<feature type="compositionally biased region" description="Polar residues" evidence="1">
    <location>
        <begin position="1"/>
        <end position="10"/>
    </location>
</feature>
<feature type="region of interest" description="Disordered" evidence="1">
    <location>
        <begin position="1"/>
        <end position="43"/>
    </location>
</feature>
<comment type="caution">
    <text evidence="2">The sequence shown here is derived from an EMBL/GenBank/DDBJ whole genome shotgun (WGS) entry which is preliminary data.</text>
</comment>
<dbReference type="AlphaFoldDB" id="A0A9N9D5L9"/>
<dbReference type="OrthoDB" id="2425383at2759"/>
<protein>
    <submittedName>
        <fullName evidence="2">1943_t:CDS:1</fullName>
    </submittedName>
</protein>
<proteinExistence type="predicted"/>
<gene>
    <name evidence="2" type="ORF">AGERDE_LOCUS10292</name>
</gene>
<evidence type="ECO:0000313" key="2">
    <source>
        <dbReference type="EMBL" id="CAG8626095.1"/>
    </source>
</evidence>
<reference evidence="2" key="1">
    <citation type="submission" date="2021-06" db="EMBL/GenBank/DDBJ databases">
        <authorList>
            <person name="Kallberg Y."/>
            <person name="Tangrot J."/>
            <person name="Rosling A."/>
        </authorList>
    </citation>
    <scope>NUCLEOTIDE SEQUENCE</scope>
    <source>
        <strain evidence="2">MT106</strain>
    </source>
</reference>
<keyword evidence="3" id="KW-1185">Reference proteome</keyword>
<accession>A0A9N9D5L9</accession>
<dbReference type="Proteomes" id="UP000789831">
    <property type="component" value="Unassembled WGS sequence"/>
</dbReference>
<organism evidence="2 3">
    <name type="scientific">Ambispora gerdemannii</name>
    <dbReference type="NCBI Taxonomy" id="144530"/>
    <lineage>
        <taxon>Eukaryota</taxon>
        <taxon>Fungi</taxon>
        <taxon>Fungi incertae sedis</taxon>
        <taxon>Mucoromycota</taxon>
        <taxon>Glomeromycotina</taxon>
        <taxon>Glomeromycetes</taxon>
        <taxon>Archaeosporales</taxon>
        <taxon>Ambisporaceae</taxon>
        <taxon>Ambispora</taxon>
    </lineage>
</organism>
<evidence type="ECO:0000313" key="3">
    <source>
        <dbReference type="Proteomes" id="UP000789831"/>
    </source>
</evidence>
<sequence>MPIPSPINTRSGEDDSTNSVNLEQAQSAISPKINSDNNPEKDTLSVEQMPINRNENQNISEAPINRVQSVISSEINHTTEISQDTISTLTHDQKTISSEIKISYNQKVEQGLIRELSVFTITNEKSLSNSTSDKLILGGVSTAENMLTGDDLDEKTSSLQLINEQDNSIVNFQTECQKVISVKNLHVHVTKPFQGNDQDLKKFSEAKVSVGSMPETEKKTLPQKTLPEEQNNLSHDRAIFRNKVLEQYPDLYYEFSSENVDYYGITAETLCPLCKLDHDDEEDIEGKYETGSYYIKYEQREIQITA</sequence>
<evidence type="ECO:0000256" key="1">
    <source>
        <dbReference type="SAM" id="MobiDB-lite"/>
    </source>
</evidence>
<feature type="compositionally biased region" description="Polar residues" evidence="1">
    <location>
        <begin position="17"/>
        <end position="37"/>
    </location>
</feature>
<feature type="region of interest" description="Disordered" evidence="1">
    <location>
        <begin position="211"/>
        <end position="233"/>
    </location>
</feature>
<name>A0A9N9D5L9_9GLOM</name>